<dbReference type="EMBL" id="HBUF01215967">
    <property type="protein sequence ID" value="CAG6667206.1"/>
    <property type="molecule type" value="Transcribed_RNA"/>
</dbReference>
<feature type="compositionally biased region" description="Polar residues" evidence="1">
    <location>
        <begin position="327"/>
        <end position="342"/>
    </location>
</feature>
<organism evidence="3">
    <name type="scientific">Cacopsylla melanoneura</name>
    <dbReference type="NCBI Taxonomy" id="428564"/>
    <lineage>
        <taxon>Eukaryota</taxon>
        <taxon>Metazoa</taxon>
        <taxon>Ecdysozoa</taxon>
        <taxon>Arthropoda</taxon>
        <taxon>Hexapoda</taxon>
        <taxon>Insecta</taxon>
        <taxon>Pterygota</taxon>
        <taxon>Neoptera</taxon>
        <taxon>Paraneoptera</taxon>
        <taxon>Hemiptera</taxon>
        <taxon>Sternorrhyncha</taxon>
        <taxon>Psylloidea</taxon>
        <taxon>Psyllidae</taxon>
        <taxon>Psyllinae</taxon>
        <taxon>Cacopsylla</taxon>
    </lineage>
</organism>
<proteinExistence type="predicted"/>
<keyword evidence="2" id="KW-0812">Transmembrane</keyword>
<protein>
    <submittedName>
        <fullName evidence="3">Uncharacterized protein</fullName>
    </submittedName>
</protein>
<feature type="compositionally biased region" description="Basic residues" evidence="1">
    <location>
        <begin position="314"/>
        <end position="323"/>
    </location>
</feature>
<keyword evidence="2" id="KW-1133">Transmembrane helix</keyword>
<feature type="transmembrane region" description="Helical" evidence="2">
    <location>
        <begin position="85"/>
        <end position="110"/>
    </location>
</feature>
<name>A0A8D8YRL8_9HEMI</name>
<feature type="compositionally biased region" description="Basic and acidic residues" evidence="1">
    <location>
        <begin position="228"/>
        <end position="240"/>
    </location>
</feature>
<evidence type="ECO:0000313" key="3">
    <source>
        <dbReference type="EMBL" id="CAG6733789.1"/>
    </source>
</evidence>
<evidence type="ECO:0000256" key="1">
    <source>
        <dbReference type="SAM" id="MobiDB-lite"/>
    </source>
</evidence>
<dbReference type="EMBL" id="HBUF01390830">
    <property type="protein sequence ID" value="CAG6733789.1"/>
    <property type="molecule type" value="Transcribed_RNA"/>
</dbReference>
<evidence type="ECO:0000256" key="2">
    <source>
        <dbReference type="SAM" id="Phobius"/>
    </source>
</evidence>
<feature type="region of interest" description="Disordered" evidence="1">
    <location>
        <begin position="224"/>
        <end position="375"/>
    </location>
</feature>
<feature type="compositionally biased region" description="Polar residues" evidence="1">
    <location>
        <begin position="453"/>
        <end position="464"/>
    </location>
</feature>
<feature type="compositionally biased region" description="Acidic residues" evidence="1">
    <location>
        <begin position="245"/>
        <end position="255"/>
    </location>
</feature>
<reference evidence="3" key="1">
    <citation type="submission" date="2021-05" db="EMBL/GenBank/DDBJ databases">
        <authorList>
            <person name="Alioto T."/>
            <person name="Alioto T."/>
            <person name="Gomez Garrido J."/>
        </authorList>
    </citation>
    <scope>NUCLEOTIDE SEQUENCE</scope>
</reference>
<feature type="compositionally biased region" description="Low complexity" evidence="1">
    <location>
        <begin position="465"/>
        <end position="504"/>
    </location>
</feature>
<accession>A0A8D8YRL8</accession>
<dbReference type="EMBL" id="HBUF01390829">
    <property type="protein sequence ID" value="CAG6733788.1"/>
    <property type="molecule type" value="Transcribed_RNA"/>
</dbReference>
<sequence>MTGAASEVPTLWDMDSADYYECDCPGPPPPEFRLPPPPRPPPEFLNAVIGAAAGSDCSESNTLADDLEYCDINKPDPEPSLSPSLSSLAIVGLFSLLLLTFILVATALLCKHKKKMQNLLPCKSSPQNRCDVTHGNGVIYEDLTNIRPRPLPQPSIEMLDVKNYPHAQLPHHPDHHYVTNHYPPVMGGHQPVFICSRPSPSPMYCSHPPGGQDLYNPVYEELSNGSADRCDSDSDDENRLRGVSSEEDFAEDELSGAEHGPVALLSSTGAPDHLNHPDNASDQDCTDRSKFLAGPNRHGMPHHKNCSRGDRNGSRLRHPHHRGMSGARTSGRSNRSTNTASSLGIGPASLDRRRPPHHIPPSNDRTWRGPKPPESYHEGLLVDALLHMYPNMMPNSQRPYVVPMPPNQSCAPYQSVPVIPHQREGRSIPLQEISNGVSSFRPMLNIPPPPPVTSQHKVPSQDSDSGYSNNTSGGTTQSTNRGTSGSSRSRNNPRLNNNSDNLYS</sequence>
<keyword evidence="2" id="KW-0472">Membrane</keyword>
<feature type="region of interest" description="Disordered" evidence="1">
    <location>
        <begin position="439"/>
        <end position="504"/>
    </location>
</feature>
<dbReference type="AlphaFoldDB" id="A0A8D8YRL8"/>